<dbReference type="GO" id="GO:0003747">
    <property type="term" value="F:translation release factor activity"/>
    <property type="evidence" value="ECO:0007669"/>
    <property type="project" value="InterPro"/>
</dbReference>
<dbReference type="InterPro" id="IPR005139">
    <property type="entry name" value="PCRF"/>
</dbReference>
<dbReference type="InterPro" id="IPR045853">
    <property type="entry name" value="Pep_chain_release_fac_I_sf"/>
</dbReference>
<dbReference type="PANTHER" id="PTHR43804:SF7">
    <property type="entry name" value="LD18447P"/>
    <property type="match status" value="1"/>
</dbReference>
<proteinExistence type="inferred from homology"/>
<dbReference type="Proteomes" id="UP000085678">
    <property type="component" value="Unplaced"/>
</dbReference>
<evidence type="ECO:0000256" key="3">
    <source>
        <dbReference type="ARBA" id="ARBA00022917"/>
    </source>
</evidence>
<dbReference type="KEGG" id="lak:106159211"/>
<evidence type="ECO:0000313" key="5">
    <source>
        <dbReference type="Proteomes" id="UP000085678"/>
    </source>
</evidence>
<keyword evidence="3" id="KW-0648">Protein biosynthesis</keyword>
<dbReference type="InterPro" id="IPR050057">
    <property type="entry name" value="Prokaryotic/Mito_RF"/>
</dbReference>
<dbReference type="Pfam" id="PF00472">
    <property type="entry name" value="RF-1"/>
    <property type="match status" value="1"/>
</dbReference>
<evidence type="ECO:0000256" key="2">
    <source>
        <dbReference type="ARBA" id="ARBA00022481"/>
    </source>
</evidence>
<accession>A0A2R2MMW7</accession>
<evidence type="ECO:0000256" key="1">
    <source>
        <dbReference type="ARBA" id="ARBA00010835"/>
    </source>
</evidence>
<dbReference type="SUPFAM" id="SSF75620">
    <property type="entry name" value="Release factor"/>
    <property type="match status" value="1"/>
</dbReference>
<keyword evidence="5" id="KW-1185">Reference proteome</keyword>
<dbReference type="AlphaFoldDB" id="A0A2R2MMW7"/>
<dbReference type="InParanoid" id="A0A2R2MMW7"/>
<dbReference type="GeneID" id="106159211"/>
<organism evidence="5 6">
    <name type="scientific">Lingula anatina</name>
    <name type="common">Brachiopod</name>
    <name type="synonym">Lingula unguis</name>
    <dbReference type="NCBI Taxonomy" id="7574"/>
    <lineage>
        <taxon>Eukaryota</taxon>
        <taxon>Metazoa</taxon>
        <taxon>Spiralia</taxon>
        <taxon>Lophotrochozoa</taxon>
        <taxon>Brachiopoda</taxon>
        <taxon>Linguliformea</taxon>
        <taxon>Lingulata</taxon>
        <taxon>Lingulida</taxon>
        <taxon>Linguloidea</taxon>
        <taxon>Lingulidae</taxon>
        <taxon>Lingula</taxon>
    </lineage>
</organism>
<dbReference type="FunFam" id="3.30.160.20:FF:000004">
    <property type="entry name" value="Peptide chain release factor 1"/>
    <property type="match status" value="1"/>
</dbReference>
<dbReference type="OrthoDB" id="2019491at2759"/>
<reference evidence="6" key="1">
    <citation type="submission" date="2025-08" db="UniProtKB">
        <authorList>
            <consortium name="RefSeq"/>
        </authorList>
    </citation>
    <scope>IDENTIFICATION</scope>
    <source>
        <tissue evidence="6">Gonads</tissue>
    </source>
</reference>
<dbReference type="InterPro" id="IPR000352">
    <property type="entry name" value="Pep_chain_release_fac_I"/>
</dbReference>
<keyword evidence="2" id="KW-0488">Methylation</keyword>
<name>A0A2R2MMW7_LINAN</name>
<evidence type="ECO:0000259" key="4">
    <source>
        <dbReference type="PROSITE" id="PS00745"/>
    </source>
</evidence>
<feature type="domain" description="Prokaryotic-type class I peptide chain release factors" evidence="4">
    <location>
        <begin position="130"/>
        <end position="146"/>
    </location>
</feature>
<evidence type="ECO:0000313" key="6">
    <source>
        <dbReference type="RefSeq" id="XP_023931402.1"/>
    </source>
</evidence>
<comment type="similarity">
    <text evidence="1">Belongs to the prokaryotic/mitochondrial release factor family.</text>
</comment>
<dbReference type="GO" id="GO:0005737">
    <property type="term" value="C:cytoplasm"/>
    <property type="evidence" value="ECO:0007669"/>
    <property type="project" value="UniProtKB-ARBA"/>
</dbReference>
<dbReference type="STRING" id="7574.A0A2R2MMW7"/>
<protein>
    <submittedName>
        <fullName evidence="6">Uncharacterized protein LOC106159211</fullName>
    </submittedName>
</protein>
<dbReference type="Pfam" id="PF03462">
    <property type="entry name" value="PCRF"/>
    <property type="match status" value="1"/>
</dbReference>
<dbReference type="Gene3D" id="3.30.160.20">
    <property type="match status" value="1"/>
</dbReference>
<dbReference type="PROSITE" id="PS00745">
    <property type="entry name" value="RF_PROK_I"/>
    <property type="match status" value="1"/>
</dbReference>
<gene>
    <name evidence="6" type="primary">LOC106159211</name>
</gene>
<dbReference type="PANTHER" id="PTHR43804">
    <property type="entry name" value="LD18447P"/>
    <property type="match status" value="1"/>
</dbReference>
<dbReference type="RefSeq" id="XP_023931402.1">
    <property type="nucleotide sequence ID" value="XM_024075634.1"/>
</dbReference>
<sequence length="242" mass="27552">MDKIGADPEKAVKTIIDRLGGNPCPIQVAIGAESDFKGIVDLMTMKAYFYDGGPHEIADIKEIPEELKEKYKQIFNKLQFEAGVHRVQRVPKTETQGRVHTSTVTVAILKERNETEVKINPDEIRIDTFRSSGAGGQHVNTTNSAIRITHLKTGIVVSCQDGRSQHDNKDKALKVLRSRLYNYYESKASKEFSEKRSKQVGTGMRSEKIRTYNFPQNRVTDHRINYSYKNIEKVMQGDFEPF</sequence>
<dbReference type="Gene3D" id="3.30.70.1660">
    <property type="match status" value="1"/>
</dbReference>